<dbReference type="Pfam" id="PF13439">
    <property type="entry name" value="Glyco_transf_4"/>
    <property type="match status" value="1"/>
</dbReference>
<organism evidence="5 6">
    <name type="scientific">Halochromatium glycolicum</name>
    <dbReference type="NCBI Taxonomy" id="85075"/>
    <lineage>
        <taxon>Bacteria</taxon>
        <taxon>Pseudomonadati</taxon>
        <taxon>Pseudomonadota</taxon>
        <taxon>Gammaproteobacteria</taxon>
        <taxon>Chromatiales</taxon>
        <taxon>Chromatiaceae</taxon>
        <taxon>Halochromatium</taxon>
    </lineage>
</organism>
<feature type="domain" description="Glycosyltransferase subfamily 4-like N-terminal" evidence="4">
    <location>
        <begin position="13"/>
        <end position="166"/>
    </location>
</feature>
<dbReference type="Pfam" id="PF00534">
    <property type="entry name" value="Glycos_transf_1"/>
    <property type="match status" value="1"/>
</dbReference>
<reference evidence="5" key="2">
    <citation type="journal article" date="2020" name="Microorganisms">
        <title>Osmotic Adaptation and Compatible Solute Biosynthesis of Phototrophic Bacteria as Revealed from Genome Analyses.</title>
        <authorList>
            <person name="Imhoff J.F."/>
            <person name="Rahn T."/>
            <person name="Kunzel S."/>
            <person name="Keller A."/>
            <person name="Neulinger S.C."/>
        </authorList>
    </citation>
    <scope>NUCLEOTIDE SEQUENCE</scope>
    <source>
        <strain evidence="5">DSM 11080</strain>
    </source>
</reference>
<dbReference type="Gene3D" id="3.40.50.2000">
    <property type="entry name" value="Glycogen Phosphorylase B"/>
    <property type="match status" value="2"/>
</dbReference>
<dbReference type="GO" id="GO:1901135">
    <property type="term" value="P:carbohydrate derivative metabolic process"/>
    <property type="evidence" value="ECO:0007669"/>
    <property type="project" value="UniProtKB-ARBA"/>
</dbReference>
<reference evidence="5" key="1">
    <citation type="submission" date="2017-08" db="EMBL/GenBank/DDBJ databases">
        <authorList>
            <person name="Imhoff J.F."/>
            <person name="Rahn T."/>
            <person name="Kuenzel S."/>
            <person name="Neulinger S.C."/>
        </authorList>
    </citation>
    <scope>NUCLEOTIDE SEQUENCE</scope>
    <source>
        <strain evidence="5">DSM 11080</strain>
    </source>
</reference>
<dbReference type="AlphaFoldDB" id="A0AAJ0U927"/>
<dbReference type="GO" id="GO:0016757">
    <property type="term" value="F:glycosyltransferase activity"/>
    <property type="evidence" value="ECO:0007669"/>
    <property type="project" value="UniProtKB-KW"/>
</dbReference>
<dbReference type="CDD" id="cd03811">
    <property type="entry name" value="GT4_GT28_WabH-like"/>
    <property type="match status" value="1"/>
</dbReference>
<proteinExistence type="predicted"/>
<keyword evidence="1" id="KW-0328">Glycosyltransferase</keyword>
<evidence type="ECO:0000313" key="6">
    <source>
        <dbReference type="Proteomes" id="UP001296776"/>
    </source>
</evidence>
<sequence length="366" mass="40370">MQILNVIQCTNLGGMEQSNLLACKGLLARGHGIETVSLTPVGKIAPLMREAGIPTTGIRYRGRGGWRSIPEMVQQFQRCQADAVIMCGHNLAATLALARNPAKRKVLAIHHYHFEKADDGRWRWDAVYRFAERVFDHITFSSDFIRDEALTIRPQLERRSSVLPNPFVVPERPSVTERLSAKRHLGLSGSELVVGNAGWLTARKRFDVFLQVAARVSMAHRDAHFVIAGNGPNRENLKALAESLGIAGNTRFLDWQTDLSDFYRAVDVLLFNSDFDALGRTAAEAAAYGVPVVASVVRGGLRELFREGDGAVVLCEHDIEVLAGAVLALLENDDLRRARGTEVRERVATYGDIAGHVMRVEQLLGA</sequence>
<keyword evidence="6" id="KW-1185">Reference proteome</keyword>
<protein>
    <submittedName>
        <fullName evidence="5">Uncharacterized protein</fullName>
    </submittedName>
</protein>
<gene>
    <name evidence="5" type="ORF">CKO40_21170</name>
</gene>
<dbReference type="PANTHER" id="PTHR12526:SF510">
    <property type="entry name" value="D-INOSITOL 3-PHOSPHATE GLYCOSYLTRANSFERASE"/>
    <property type="match status" value="1"/>
</dbReference>
<comment type="caution">
    <text evidence="5">The sequence shown here is derived from an EMBL/GenBank/DDBJ whole genome shotgun (WGS) entry which is preliminary data.</text>
</comment>
<name>A0AAJ0U927_9GAMM</name>
<evidence type="ECO:0000256" key="2">
    <source>
        <dbReference type="ARBA" id="ARBA00022679"/>
    </source>
</evidence>
<evidence type="ECO:0000259" key="3">
    <source>
        <dbReference type="Pfam" id="PF00534"/>
    </source>
</evidence>
<dbReference type="Proteomes" id="UP001296776">
    <property type="component" value="Unassembled WGS sequence"/>
</dbReference>
<feature type="domain" description="Glycosyl transferase family 1" evidence="3">
    <location>
        <begin position="184"/>
        <end position="345"/>
    </location>
</feature>
<accession>A0AAJ0U927</accession>
<evidence type="ECO:0000259" key="4">
    <source>
        <dbReference type="Pfam" id="PF13439"/>
    </source>
</evidence>
<evidence type="ECO:0000256" key="1">
    <source>
        <dbReference type="ARBA" id="ARBA00022676"/>
    </source>
</evidence>
<dbReference type="InterPro" id="IPR001296">
    <property type="entry name" value="Glyco_trans_1"/>
</dbReference>
<dbReference type="PANTHER" id="PTHR12526">
    <property type="entry name" value="GLYCOSYLTRANSFERASE"/>
    <property type="match status" value="1"/>
</dbReference>
<keyword evidence="2" id="KW-0808">Transferase</keyword>
<dbReference type="InterPro" id="IPR028098">
    <property type="entry name" value="Glyco_trans_4-like_N"/>
</dbReference>
<dbReference type="SUPFAM" id="SSF53756">
    <property type="entry name" value="UDP-Glycosyltransferase/glycogen phosphorylase"/>
    <property type="match status" value="1"/>
</dbReference>
<evidence type="ECO:0000313" key="5">
    <source>
        <dbReference type="EMBL" id="MBK1706975.1"/>
    </source>
</evidence>
<dbReference type="RefSeq" id="WP_200348451.1">
    <property type="nucleotide sequence ID" value="NZ_NRSJ01000058.1"/>
</dbReference>
<dbReference type="EMBL" id="NRSJ01000058">
    <property type="protein sequence ID" value="MBK1706975.1"/>
    <property type="molecule type" value="Genomic_DNA"/>
</dbReference>